<comment type="caution">
    <text evidence="5">The sequence shown here is derived from an EMBL/GenBank/DDBJ whole genome shotgun (WGS) entry which is preliminary data.</text>
</comment>
<dbReference type="EMBL" id="JBBHLL010000475">
    <property type="protein sequence ID" value="KAK7802131.1"/>
    <property type="molecule type" value="Genomic_DNA"/>
</dbReference>
<keyword evidence="3" id="KW-0677">Repeat</keyword>
<dbReference type="GO" id="GO:0005634">
    <property type="term" value="C:nucleus"/>
    <property type="evidence" value="ECO:0007669"/>
    <property type="project" value="UniProtKB-SubCell"/>
</dbReference>
<evidence type="ECO:0000256" key="3">
    <source>
        <dbReference type="ARBA" id="ARBA00022737"/>
    </source>
</evidence>
<protein>
    <recommendedName>
        <fullName evidence="4">NLE domain-containing protein</fullName>
    </recommendedName>
</protein>
<keyword evidence="2" id="KW-0853">WD repeat</keyword>
<dbReference type="InterPro" id="IPR012972">
    <property type="entry name" value="NLE"/>
</dbReference>
<proteinExistence type="predicted"/>
<evidence type="ECO:0000259" key="4">
    <source>
        <dbReference type="Pfam" id="PF08154"/>
    </source>
</evidence>
<sequence>CCCHPVDFLGNETQAEKLKGECSQSYLIVNGYTFVEKSCMYFPLWHNYRGVSTLKSKNYTVDDVPFSIPTASEVADLSNIINKLLELLT</sequence>
<comment type="subcellular location">
    <subcellularLocation>
        <location evidence="1">Nucleus</location>
    </subcellularLocation>
</comment>
<dbReference type="AlphaFoldDB" id="A0AAW0HLP0"/>
<accession>A0AAW0HLP0</accession>
<evidence type="ECO:0000313" key="6">
    <source>
        <dbReference type="Proteomes" id="UP001488838"/>
    </source>
</evidence>
<evidence type="ECO:0000256" key="2">
    <source>
        <dbReference type="ARBA" id="ARBA00022574"/>
    </source>
</evidence>
<gene>
    <name evidence="5" type="ORF">U0070_008769</name>
</gene>
<name>A0AAW0HLP0_MYOGA</name>
<organism evidence="5 6">
    <name type="scientific">Myodes glareolus</name>
    <name type="common">Bank vole</name>
    <name type="synonym">Clethrionomys glareolus</name>
    <dbReference type="NCBI Taxonomy" id="447135"/>
    <lineage>
        <taxon>Eukaryota</taxon>
        <taxon>Metazoa</taxon>
        <taxon>Chordata</taxon>
        <taxon>Craniata</taxon>
        <taxon>Vertebrata</taxon>
        <taxon>Euteleostomi</taxon>
        <taxon>Mammalia</taxon>
        <taxon>Eutheria</taxon>
        <taxon>Euarchontoglires</taxon>
        <taxon>Glires</taxon>
        <taxon>Rodentia</taxon>
        <taxon>Myomorpha</taxon>
        <taxon>Muroidea</taxon>
        <taxon>Cricetidae</taxon>
        <taxon>Arvicolinae</taxon>
        <taxon>Myodes</taxon>
    </lineage>
</organism>
<feature type="non-terminal residue" evidence="5">
    <location>
        <position position="1"/>
    </location>
</feature>
<evidence type="ECO:0000256" key="1">
    <source>
        <dbReference type="ARBA" id="ARBA00004123"/>
    </source>
</evidence>
<dbReference type="Pfam" id="PF08154">
    <property type="entry name" value="NLE"/>
    <property type="match status" value="1"/>
</dbReference>
<feature type="domain" description="NLE" evidence="4">
    <location>
        <begin position="55"/>
        <end position="86"/>
    </location>
</feature>
<dbReference type="Proteomes" id="UP001488838">
    <property type="component" value="Unassembled WGS sequence"/>
</dbReference>
<evidence type="ECO:0000313" key="5">
    <source>
        <dbReference type="EMBL" id="KAK7802131.1"/>
    </source>
</evidence>
<keyword evidence="6" id="KW-1185">Reference proteome</keyword>
<reference evidence="5 6" key="1">
    <citation type="journal article" date="2023" name="bioRxiv">
        <title>Conserved and derived expression patterns and positive selection on dental genes reveal complex evolutionary context of ever-growing rodent molars.</title>
        <authorList>
            <person name="Calamari Z.T."/>
            <person name="Song A."/>
            <person name="Cohen E."/>
            <person name="Akter M."/>
            <person name="Roy R.D."/>
            <person name="Hallikas O."/>
            <person name="Christensen M.M."/>
            <person name="Li P."/>
            <person name="Marangoni P."/>
            <person name="Jernvall J."/>
            <person name="Klein O.D."/>
        </authorList>
    </citation>
    <scope>NUCLEOTIDE SEQUENCE [LARGE SCALE GENOMIC DNA]</scope>
    <source>
        <strain evidence="5">V071</strain>
    </source>
</reference>